<evidence type="ECO:0000313" key="2">
    <source>
        <dbReference type="EMBL" id="ETJ30918.1"/>
    </source>
</evidence>
<gene>
    <name evidence="2" type="ORF">Q604_UNBC14575G0001</name>
</gene>
<organism evidence="2">
    <name type="scientific">human gut metagenome</name>
    <dbReference type="NCBI Taxonomy" id="408170"/>
    <lineage>
        <taxon>unclassified sequences</taxon>
        <taxon>metagenomes</taxon>
        <taxon>organismal metagenomes</taxon>
    </lineage>
</organism>
<protein>
    <submittedName>
        <fullName evidence="2">ShET2 enterotoxin protein</fullName>
    </submittedName>
</protein>
<feature type="non-terminal residue" evidence="2">
    <location>
        <position position="1"/>
    </location>
</feature>
<accession>W1XKN0</accession>
<dbReference type="InterPro" id="IPR012927">
    <property type="entry name" value="Toxin_15_N"/>
</dbReference>
<name>W1XKN0_9ZZZZ</name>
<comment type="caution">
    <text evidence="2">The sequence shown here is derived from an EMBL/GenBank/DDBJ whole genome shotgun (WGS) entry which is preliminary data.</text>
</comment>
<dbReference type="AlphaFoldDB" id="W1XKN0"/>
<feature type="non-terminal residue" evidence="2">
    <location>
        <position position="97"/>
    </location>
</feature>
<reference evidence="2" key="1">
    <citation type="submission" date="2013-12" db="EMBL/GenBank/DDBJ databases">
        <title>A Varibaculum cambriense genome reconstructed from a premature infant gut community with otherwise low bacterial novelty that shifts toward anaerobic metabolism during the third week of life.</title>
        <authorList>
            <person name="Brown C.T."/>
            <person name="Sharon I."/>
            <person name="Thomas B.C."/>
            <person name="Castelle C.J."/>
            <person name="Morowitz M.J."/>
            <person name="Banfield J.F."/>
        </authorList>
    </citation>
    <scope>NUCLEOTIDE SEQUENCE</scope>
</reference>
<evidence type="ECO:0000259" key="1">
    <source>
        <dbReference type="Pfam" id="PF07906"/>
    </source>
</evidence>
<proteinExistence type="predicted"/>
<feature type="domain" description="ShET2 enterotoxin N-terminal" evidence="1">
    <location>
        <begin position="2"/>
        <end position="97"/>
    </location>
</feature>
<sequence>YEKPEDLVVCRHISLQYCIDSLNENTGKVPLKECYSTPEGIQQHIPYELDQQFENLINNPPPGTFVVASDKFGETLSVFFHRMEKEKLTHMAAIIKS</sequence>
<dbReference type="EMBL" id="AZMM01014575">
    <property type="protein sequence ID" value="ETJ30918.1"/>
    <property type="molecule type" value="Genomic_DNA"/>
</dbReference>
<dbReference type="Pfam" id="PF07906">
    <property type="entry name" value="Toxin_15"/>
    <property type="match status" value="1"/>
</dbReference>